<organism evidence="2 3">
    <name type="scientific">Mycena alexandri</name>
    <dbReference type="NCBI Taxonomy" id="1745969"/>
    <lineage>
        <taxon>Eukaryota</taxon>
        <taxon>Fungi</taxon>
        <taxon>Dikarya</taxon>
        <taxon>Basidiomycota</taxon>
        <taxon>Agaricomycotina</taxon>
        <taxon>Agaricomycetes</taxon>
        <taxon>Agaricomycetidae</taxon>
        <taxon>Agaricales</taxon>
        <taxon>Marasmiineae</taxon>
        <taxon>Mycenaceae</taxon>
        <taxon>Mycena</taxon>
    </lineage>
</organism>
<feature type="region of interest" description="Disordered" evidence="1">
    <location>
        <begin position="399"/>
        <end position="424"/>
    </location>
</feature>
<accession>A0AAD6WVP4</accession>
<feature type="compositionally biased region" description="Pro residues" evidence="1">
    <location>
        <begin position="402"/>
        <end position="416"/>
    </location>
</feature>
<keyword evidence="3" id="KW-1185">Reference proteome</keyword>
<proteinExistence type="predicted"/>
<dbReference type="Proteomes" id="UP001218188">
    <property type="component" value="Unassembled WGS sequence"/>
</dbReference>
<dbReference type="AlphaFoldDB" id="A0AAD6WVP4"/>
<gene>
    <name evidence="2" type="ORF">C8F04DRAFT_1190499</name>
</gene>
<evidence type="ECO:0000256" key="1">
    <source>
        <dbReference type="SAM" id="MobiDB-lite"/>
    </source>
</evidence>
<sequence>MVRILFVTSPEAHTDSPSQLSSSYWTAEWVTHEQRTRFLTSETAGLYHQDWNGRDDFLRVGRPSGYFAFVVHETLSMAMRWSRRPQVELDVISFRNFSAIATLDDDGDKLAGYTRSYDIVYGGLEYTTDTVERHNMPNRRTEMLYIDRLDKLRHTVFVWPPPRQTLFYRHKLQLLNHLDLIAITVTKTRRPRSQMLEDPQQFTNLTARKADPHDIDAQHGLLWFYQDLVHPLRVHGELRVFTVAEKIVSIVGTTPTQLGDDSWFVKDASAVYGLDELADAIEANADPHDVLVRRGDSVHQRQKAMEALHKFVLQTLSALIERAESLFHEPSVMRDFARIDVSFMKKENGEDGFDYFVNEVEIGCDVNLFSPQSDFAEAVMDEILNAIVARYTKGLQVQAPAPSQPLSPPPSPPPPAKRMKLSAPRKPRTLLWPTARYPQCELNGENGLLCL</sequence>
<comment type="caution">
    <text evidence="2">The sequence shown here is derived from an EMBL/GenBank/DDBJ whole genome shotgun (WGS) entry which is preliminary data.</text>
</comment>
<name>A0AAD6WVP4_9AGAR</name>
<protein>
    <submittedName>
        <fullName evidence="2">Uncharacterized protein</fullName>
    </submittedName>
</protein>
<reference evidence="2" key="1">
    <citation type="submission" date="2023-03" db="EMBL/GenBank/DDBJ databases">
        <title>Massive genome expansion in bonnet fungi (Mycena s.s.) driven by repeated elements and novel gene families across ecological guilds.</title>
        <authorList>
            <consortium name="Lawrence Berkeley National Laboratory"/>
            <person name="Harder C.B."/>
            <person name="Miyauchi S."/>
            <person name="Viragh M."/>
            <person name="Kuo A."/>
            <person name="Thoen E."/>
            <person name="Andreopoulos B."/>
            <person name="Lu D."/>
            <person name="Skrede I."/>
            <person name="Drula E."/>
            <person name="Henrissat B."/>
            <person name="Morin E."/>
            <person name="Kohler A."/>
            <person name="Barry K."/>
            <person name="LaButti K."/>
            <person name="Morin E."/>
            <person name="Salamov A."/>
            <person name="Lipzen A."/>
            <person name="Mereny Z."/>
            <person name="Hegedus B."/>
            <person name="Baldrian P."/>
            <person name="Stursova M."/>
            <person name="Weitz H."/>
            <person name="Taylor A."/>
            <person name="Grigoriev I.V."/>
            <person name="Nagy L.G."/>
            <person name="Martin F."/>
            <person name="Kauserud H."/>
        </authorList>
    </citation>
    <scope>NUCLEOTIDE SEQUENCE</scope>
    <source>
        <strain evidence="2">CBHHK200</strain>
    </source>
</reference>
<dbReference type="EMBL" id="JARJCM010000138">
    <property type="protein sequence ID" value="KAJ7026435.1"/>
    <property type="molecule type" value="Genomic_DNA"/>
</dbReference>
<evidence type="ECO:0000313" key="3">
    <source>
        <dbReference type="Proteomes" id="UP001218188"/>
    </source>
</evidence>
<evidence type="ECO:0000313" key="2">
    <source>
        <dbReference type="EMBL" id="KAJ7026435.1"/>
    </source>
</evidence>